<reference evidence="7 8" key="2">
    <citation type="submission" date="2017-12" db="EMBL/GenBank/DDBJ databases">
        <title>Genome sequence of Rhizobium sullae HCNT1 isolated from Sulla coronaria nodules and featuring peculiar denitrification phenotypes.</title>
        <authorList>
            <person name="De Diego-Diaz B."/>
            <person name="Treu L."/>
            <person name="Campanaro S."/>
            <person name="Da Silva Duarte V."/>
            <person name="Basaglia M."/>
            <person name="Favaro L."/>
            <person name="Casella S."/>
            <person name="Squartini A."/>
        </authorList>
    </citation>
    <scope>NUCLEOTIDE SEQUENCE [LARGE SCALE GENOMIC DNA]</scope>
    <source>
        <strain evidence="7 8">HCNT1</strain>
    </source>
</reference>
<dbReference type="Gene3D" id="1.10.357.10">
    <property type="entry name" value="Tetracycline Repressor, domain 2"/>
    <property type="match status" value="1"/>
</dbReference>
<name>A0A2N0D2I1_RHISU</name>
<organism evidence="7 8">
    <name type="scientific">Rhizobium sullae</name>
    <name type="common">Rhizobium hedysari</name>
    <dbReference type="NCBI Taxonomy" id="50338"/>
    <lineage>
        <taxon>Bacteria</taxon>
        <taxon>Pseudomonadati</taxon>
        <taxon>Pseudomonadota</taxon>
        <taxon>Alphaproteobacteria</taxon>
        <taxon>Hyphomicrobiales</taxon>
        <taxon>Rhizobiaceae</taxon>
        <taxon>Rhizobium/Agrobacterium group</taxon>
        <taxon>Rhizobium</taxon>
    </lineage>
</organism>
<comment type="caution">
    <text evidence="7">The sequence shown here is derived from an EMBL/GenBank/DDBJ whole genome shotgun (WGS) entry which is preliminary data.</text>
</comment>
<dbReference type="InterPro" id="IPR050109">
    <property type="entry name" value="HTH-type_TetR-like_transc_reg"/>
</dbReference>
<evidence type="ECO:0000313" key="8">
    <source>
        <dbReference type="Proteomes" id="UP000232164"/>
    </source>
</evidence>
<dbReference type="InterPro" id="IPR009057">
    <property type="entry name" value="Homeodomain-like_sf"/>
</dbReference>
<dbReference type="PANTHER" id="PTHR30055:SF234">
    <property type="entry name" value="HTH-TYPE TRANSCRIPTIONAL REGULATOR BETI"/>
    <property type="match status" value="1"/>
</dbReference>
<accession>A0A2N0D2I1</accession>
<dbReference type="PRINTS" id="PR00455">
    <property type="entry name" value="HTHTETR"/>
</dbReference>
<evidence type="ECO:0000256" key="3">
    <source>
        <dbReference type="ARBA" id="ARBA00023163"/>
    </source>
</evidence>
<dbReference type="Proteomes" id="UP000232164">
    <property type="component" value="Unassembled WGS sequence"/>
</dbReference>
<dbReference type="GO" id="GO:0000976">
    <property type="term" value="F:transcription cis-regulatory region binding"/>
    <property type="evidence" value="ECO:0007669"/>
    <property type="project" value="TreeGrafter"/>
</dbReference>
<dbReference type="EMBL" id="PIQN01000022">
    <property type="protein sequence ID" value="PKA40333.1"/>
    <property type="molecule type" value="Genomic_DNA"/>
</dbReference>
<evidence type="ECO:0000256" key="4">
    <source>
        <dbReference type="PROSITE-ProRule" id="PRU00335"/>
    </source>
</evidence>
<dbReference type="Pfam" id="PF00440">
    <property type="entry name" value="TetR_N"/>
    <property type="match status" value="1"/>
</dbReference>
<dbReference type="InterPro" id="IPR036271">
    <property type="entry name" value="Tet_transcr_reg_TetR-rel_C_sf"/>
</dbReference>
<protein>
    <submittedName>
        <fullName evidence="7">TetR/AcrR family transcriptional regulator</fullName>
    </submittedName>
</protein>
<dbReference type="InterPro" id="IPR023772">
    <property type="entry name" value="DNA-bd_HTH_TetR-type_CS"/>
</dbReference>
<gene>
    <name evidence="7" type="ORF">CWR43_27475</name>
</gene>
<dbReference type="AlphaFoldDB" id="A0A2N0D2I1"/>
<dbReference type="OrthoDB" id="7584337at2"/>
<reference evidence="7 8" key="1">
    <citation type="submission" date="2017-11" db="EMBL/GenBank/DDBJ databases">
        <authorList>
            <person name="Han C.G."/>
        </authorList>
    </citation>
    <scope>NUCLEOTIDE SEQUENCE [LARGE SCALE GENOMIC DNA]</scope>
    <source>
        <strain evidence="7 8">HCNT1</strain>
    </source>
</reference>
<dbReference type="InterPro" id="IPR001647">
    <property type="entry name" value="HTH_TetR"/>
</dbReference>
<dbReference type="GO" id="GO:0003700">
    <property type="term" value="F:DNA-binding transcription factor activity"/>
    <property type="evidence" value="ECO:0007669"/>
    <property type="project" value="TreeGrafter"/>
</dbReference>
<evidence type="ECO:0000256" key="2">
    <source>
        <dbReference type="ARBA" id="ARBA00023125"/>
    </source>
</evidence>
<evidence type="ECO:0000313" key="7">
    <source>
        <dbReference type="EMBL" id="PKA40333.1"/>
    </source>
</evidence>
<dbReference type="PROSITE" id="PS01081">
    <property type="entry name" value="HTH_TETR_1"/>
    <property type="match status" value="1"/>
</dbReference>
<proteinExistence type="predicted"/>
<dbReference type="PROSITE" id="PS50977">
    <property type="entry name" value="HTH_TETR_2"/>
    <property type="match status" value="1"/>
</dbReference>
<dbReference type="SUPFAM" id="SSF46689">
    <property type="entry name" value="Homeodomain-like"/>
    <property type="match status" value="1"/>
</dbReference>
<keyword evidence="1" id="KW-0805">Transcription regulation</keyword>
<feature type="DNA-binding region" description="H-T-H motif" evidence="4">
    <location>
        <begin position="46"/>
        <end position="65"/>
    </location>
</feature>
<sequence length="212" mass="23715">MVSSKAGENVKRPRGRPKSVDADQRRDEIIGVGRDVFIEYGYINTTVDVIAARCGISKRTFYEFFDGKADLLRDILKSRSDSIFFIPEIDDQLPLEERLASIFFIDEDGALDAAGMNDYFMIEVGWEAAEQVAELRDDFSVAHAKLAEWFRQLRRNGRITVVDADAAATMLIGIVFGSLSIDRAGTGLAERATRTKAYLRSSLKIFAKGLYV</sequence>
<evidence type="ECO:0000256" key="5">
    <source>
        <dbReference type="SAM" id="MobiDB-lite"/>
    </source>
</evidence>
<keyword evidence="3" id="KW-0804">Transcription</keyword>
<feature type="domain" description="HTH tetR-type" evidence="6">
    <location>
        <begin position="23"/>
        <end position="83"/>
    </location>
</feature>
<dbReference type="SUPFAM" id="SSF48498">
    <property type="entry name" value="Tetracyclin repressor-like, C-terminal domain"/>
    <property type="match status" value="1"/>
</dbReference>
<feature type="region of interest" description="Disordered" evidence="5">
    <location>
        <begin position="1"/>
        <end position="23"/>
    </location>
</feature>
<keyword evidence="2 4" id="KW-0238">DNA-binding</keyword>
<evidence type="ECO:0000256" key="1">
    <source>
        <dbReference type="ARBA" id="ARBA00023015"/>
    </source>
</evidence>
<dbReference type="PANTHER" id="PTHR30055">
    <property type="entry name" value="HTH-TYPE TRANSCRIPTIONAL REGULATOR RUTR"/>
    <property type="match status" value="1"/>
</dbReference>
<evidence type="ECO:0000259" key="6">
    <source>
        <dbReference type="PROSITE" id="PS50977"/>
    </source>
</evidence>